<reference evidence="10 11" key="1">
    <citation type="journal article" date="2016" name="Nat. Commun.">
        <title>Thousands of microbial genomes shed light on interconnected biogeochemical processes in an aquifer system.</title>
        <authorList>
            <person name="Anantharaman K."/>
            <person name="Brown C.T."/>
            <person name="Hug L.A."/>
            <person name="Sharon I."/>
            <person name="Castelle C.J."/>
            <person name="Probst A.J."/>
            <person name="Thomas B.C."/>
            <person name="Singh A."/>
            <person name="Wilkins M.J."/>
            <person name="Karaoz U."/>
            <person name="Brodie E.L."/>
            <person name="Williams K.H."/>
            <person name="Hubbard S.S."/>
            <person name="Banfield J.F."/>
        </authorList>
    </citation>
    <scope>NUCLEOTIDE SEQUENCE [LARGE SCALE GENOMIC DNA]</scope>
</reference>
<evidence type="ECO:0000313" key="10">
    <source>
        <dbReference type="EMBL" id="OGZ20006.1"/>
    </source>
</evidence>
<dbReference type="InterPro" id="IPR058240">
    <property type="entry name" value="rSAM_sf"/>
</dbReference>
<dbReference type="SFLD" id="SFLDG01123">
    <property type="entry name" value="methyltransferase_(Class_B)"/>
    <property type="match status" value="1"/>
</dbReference>
<gene>
    <name evidence="10" type="ORF">A2654_02205</name>
</gene>
<dbReference type="SUPFAM" id="SSF102114">
    <property type="entry name" value="Radical SAM enzymes"/>
    <property type="match status" value="1"/>
</dbReference>
<evidence type="ECO:0000256" key="2">
    <source>
        <dbReference type="ARBA" id="ARBA00022603"/>
    </source>
</evidence>
<dbReference type="SFLD" id="SFLDS00029">
    <property type="entry name" value="Radical_SAM"/>
    <property type="match status" value="1"/>
</dbReference>
<evidence type="ECO:0000313" key="11">
    <source>
        <dbReference type="Proteomes" id="UP000178721"/>
    </source>
</evidence>
<feature type="domain" description="B12-binding" evidence="8">
    <location>
        <begin position="7"/>
        <end position="142"/>
    </location>
</feature>
<dbReference type="Gene3D" id="3.80.30.20">
    <property type="entry name" value="tm_1862 like domain"/>
    <property type="match status" value="1"/>
</dbReference>
<dbReference type="InterPro" id="IPR006158">
    <property type="entry name" value="Cobalamin-bd"/>
</dbReference>
<dbReference type="CDD" id="cd01335">
    <property type="entry name" value="Radical_SAM"/>
    <property type="match status" value="1"/>
</dbReference>
<dbReference type="PANTHER" id="PTHR43409">
    <property type="entry name" value="ANAEROBIC MAGNESIUM-PROTOPORPHYRIN IX MONOMETHYL ESTER CYCLASE-RELATED"/>
    <property type="match status" value="1"/>
</dbReference>
<dbReference type="PROSITE" id="PS51918">
    <property type="entry name" value="RADICAL_SAM"/>
    <property type="match status" value="1"/>
</dbReference>
<dbReference type="EMBL" id="MHMA01000029">
    <property type="protein sequence ID" value="OGZ20006.1"/>
    <property type="molecule type" value="Genomic_DNA"/>
</dbReference>
<evidence type="ECO:0000256" key="4">
    <source>
        <dbReference type="ARBA" id="ARBA00022691"/>
    </source>
</evidence>
<keyword evidence="5" id="KW-0479">Metal-binding</keyword>
<dbReference type="Pfam" id="PF04055">
    <property type="entry name" value="Radical_SAM"/>
    <property type="match status" value="1"/>
</dbReference>
<proteinExistence type="predicted"/>
<dbReference type="PROSITE" id="PS51332">
    <property type="entry name" value="B12_BINDING"/>
    <property type="match status" value="1"/>
</dbReference>
<evidence type="ECO:0000256" key="3">
    <source>
        <dbReference type="ARBA" id="ARBA00022679"/>
    </source>
</evidence>
<comment type="caution">
    <text evidence="10">The sequence shown here is derived from an EMBL/GenBank/DDBJ whole genome shotgun (WGS) entry which is preliminary data.</text>
</comment>
<dbReference type="InterPro" id="IPR023404">
    <property type="entry name" value="rSAM_horseshoe"/>
</dbReference>
<dbReference type="GO" id="GO:0031419">
    <property type="term" value="F:cobalamin binding"/>
    <property type="evidence" value="ECO:0007669"/>
    <property type="project" value="InterPro"/>
</dbReference>
<protein>
    <submittedName>
        <fullName evidence="10">Uncharacterized protein</fullName>
    </submittedName>
</protein>
<dbReference type="InterPro" id="IPR034466">
    <property type="entry name" value="Methyltransferase_Class_B"/>
</dbReference>
<accession>A0A1G2E2D3</accession>
<dbReference type="InterPro" id="IPR007197">
    <property type="entry name" value="rSAM"/>
</dbReference>
<keyword evidence="6" id="KW-0408">Iron</keyword>
<sequence length="475" mass="54684">MKIVLVRPSDLRGDVSILSHATPINLGYLAAYLIKNGYEVEIWDYETQQFFEQDFIQKIYKLQPKIIGFNCFTPTVKSGHKLAKIAKDNFPSIVTLAGGPHPSALPKRTLEEFPNFDLVVVGEGELTLLEVCRAVQNHKGWQGIKGVAYRTDSGVKQEERRPLIGNLDDLPFPRRDLMNLEFYRKGHISRGISNRLKNTEIYTSRGCPIGCFFCAIRTTMGLRLRMRSVENVLAEAEECLKKYNFDHLAIADDSFTYNQERTVKICEGFQKLGVKSWHCEGTRVDIVSPQLLKLMAKSGCKKVVFGVESGSPRILELIGKRITIEQVKNAFKWAREAGIRYIEGDYIIGSHPSETIEDLQKSLDLIKETKPDLISVTTIVPYPGTPAYDFMKEKGYIFSDDWDQYVMLDQLPLWRTEFFTPEDLLKLQRKMLKAFYLRPSYLLHMIGKLRNFEEMKYWSETGFDFIKWLLRGKLT</sequence>
<comment type="cofactor">
    <cofactor evidence="1">
        <name>[4Fe-4S] cluster</name>
        <dbReference type="ChEBI" id="CHEBI:49883"/>
    </cofactor>
</comment>
<dbReference type="Proteomes" id="UP000178721">
    <property type="component" value="Unassembled WGS sequence"/>
</dbReference>
<feature type="domain" description="Radical SAM core" evidence="9">
    <location>
        <begin position="193"/>
        <end position="422"/>
    </location>
</feature>
<dbReference type="SMART" id="SM00729">
    <property type="entry name" value="Elp3"/>
    <property type="match status" value="1"/>
</dbReference>
<dbReference type="SFLD" id="SFLDG01082">
    <property type="entry name" value="B12-binding_domain_containing"/>
    <property type="match status" value="1"/>
</dbReference>
<dbReference type="InterPro" id="IPR036724">
    <property type="entry name" value="Cobalamin-bd_sf"/>
</dbReference>
<dbReference type="GO" id="GO:0003824">
    <property type="term" value="F:catalytic activity"/>
    <property type="evidence" value="ECO:0007669"/>
    <property type="project" value="InterPro"/>
</dbReference>
<dbReference type="Gene3D" id="3.40.50.280">
    <property type="entry name" value="Cobalamin-binding domain"/>
    <property type="match status" value="1"/>
</dbReference>
<keyword evidence="7" id="KW-0411">Iron-sulfur</keyword>
<dbReference type="GO" id="GO:0005829">
    <property type="term" value="C:cytosol"/>
    <property type="evidence" value="ECO:0007669"/>
    <property type="project" value="TreeGrafter"/>
</dbReference>
<evidence type="ECO:0000259" key="9">
    <source>
        <dbReference type="PROSITE" id="PS51918"/>
    </source>
</evidence>
<organism evidence="10 11">
    <name type="scientific">Candidatus Nealsonbacteria bacterium RIFCSPHIGHO2_01_FULL_43_31</name>
    <dbReference type="NCBI Taxonomy" id="1801665"/>
    <lineage>
        <taxon>Bacteria</taxon>
        <taxon>Candidatus Nealsoniibacteriota</taxon>
    </lineage>
</organism>
<keyword evidence="2" id="KW-0489">Methyltransferase</keyword>
<dbReference type="PANTHER" id="PTHR43409:SF7">
    <property type="entry name" value="BLL1977 PROTEIN"/>
    <property type="match status" value="1"/>
</dbReference>
<name>A0A1G2E2D3_9BACT</name>
<evidence type="ECO:0000259" key="8">
    <source>
        <dbReference type="PROSITE" id="PS51332"/>
    </source>
</evidence>
<dbReference type="GO" id="GO:0051539">
    <property type="term" value="F:4 iron, 4 sulfur cluster binding"/>
    <property type="evidence" value="ECO:0007669"/>
    <property type="project" value="UniProtKB-KW"/>
</dbReference>
<dbReference type="Pfam" id="PF02310">
    <property type="entry name" value="B12-binding"/>
    <property type="match status" value="1"/>
</dbReference>
<keyword evidence="4" id="KW-0949">S-adenosyl-L-methionine</keyword>
<evidence type="ECO:0000256" key="7">
    <source>
        <dbReference type="ARBA" id="ARBA00023014"/>
    </source>
</evidence>
<dbReference type="InterPro" id="IPR051198">
    <property type="entry name" value="BchE-like"/>
</dbReference>
<dbReference type="SUPFAM" id="SSF52242">
    <property type="entry name" value="Cobalamin (vitamin B12)-binding domain"/>
    <property type="match status" value="1"/>
</dbReference>
<evidence type="ECO:0000256" key="1">
    <source>
        <dbReference type="ARBA" id="ARBA00001966"/>
    </source>
</evidence>
<dbReference type="AlphaFoldDB" id="A0A1G2E2D3"/>
<dbReference type="InterPro" id="IPR006638">
    <property type="entry name" value="Elp3/MiaA/NifB-like_rSAM"/>
</dbReference>
<dbReference type="GO" id="GO:0046872">
    <property type="term" value="F:metal ion binding"/>
    <property type="evidence" value="ECO:0007669"/>
    <property type="project" value="UniProtKB-KW"/>
</dbReference>
<keyword evidence="3" id="KW-0808">Transferase</keyword>
<evidence type="ECO:0000256" key="6">
    <source>
        <dbReference type="ARBA" id="ARBA00023004"/>
    </source>
</evidence>
<evidence type="ECO:0000256" key="5">
    <source>
        <dbReference type="ARBA" id="ARBA00022723"/>
    </source>
</evidence>
<dbReference type="CDD" id="cd02068">
    <property type="entry name" value="radical_SAM_B12_BD"/>
    <property type="match status" value="1"/>
</dbReference>